<evidence type="ECO:0000313" key="3">
    <source>
        <dbReference type="Proteomes" id="UP000664779"/>
    </source>
</evidence>
<protein>
    <submittedName>
        <fullName evidence="2">Hemerythrin domain-containing protein</fullName>
    </submittedName>
</protein>
<proteinExistence type="predicted"/>
<evidence type="ECO:0000313" key="2">
    <source>
        <dbReference type="EMBL" id="MBO0346940.1"/>
    </source>
</evidence>
<gene>
    <name evidence="2" type="ORF">J0X15_17065</name>
</gene>
<dbReference type="EMBL" id="JAFLNF010000008">
    <property type="protein sequence ID" value="MBO0346940.1"/>
    <property type="molecule type" value="Genomic_DNA"/>
</dbReference>
<sequence length="203" mass="22494">MSGNTTQPPFTPVSGQDPALAELTLDEATRPKLLPIEGARPEHRAHGRHLAMIHRMYLDDLDTVGQLLESVERGEASALDLAQTVEGLDLTQNYRQFGTLCGRECYVLTMHHNIEEAQVFPILEAAGNDGLRAVVQRLQEEHKVVHALLEKLGQAAANLVEQPGSDTFSDAKEVFRVLLKVVRSHFSYEETELEEALGVYNAL</sequence>
<name>A0A939J6J9_9HYPH</name>
<reference evidence="2" key="1">
    <citation type="submission" date="2021-03" db="EMBL/GenBank/DDBJ databases">
        <title>Roseibium sp. CAU 1637 isolated from Incheon.</title>
        <authorList>
            <person name="Kim W."/>
        </authorList>
    </citation>
    <scope>NUCLEOTIDE SEQUENCE</scope>
    <source>
        <strain evidence="2">CAU 1637</strain>
    </source>
</reference>
<feature type="domain" description="Hemerythrin-like" evidence="1">
    <location>
        <begin position="54"/>
        <end position="195"/>
    </location>
</feature>
<dbReference type="Gene3D" id="1.20.120.520">
    <property type="entry name" value="nmb1532 protein domain like"/>
    <property type="match status" value="1"/>
</dbReference>
<dbReference type="Proteomes" id="UP000664779">
    <property type="component" value="Unassembled WGS sequence"/>
</dbReference>
<keyword evidence="3" id="KW-1185">Reference proteome</keyword>
<accession>A0A939J6J9</accession>
<organism evidence="2 3">
    <name type="scientific">Roseibium limicola</name>
    <dbReference type="NCBI Taxonomy" id="2816037"/>
    <lineage>
        <taxon>Bacteria</taxon>
        <taxon>Pseudomonadati</taxon>
        <taxon>Pseudomonadota</taxon>
        <taxon>Alphaproteobacteria</taxon>
        <taxon>Hyphomicrobiales</taxon>
        <taxon>Stappiaceae</taxon>
        <taxon>Roseibium</taxon>
    </lineage>
</organism>
<dbReference type="AlphaFoldDB" id="A0A939J6J9"/>
<comment type="caution">
    <text evidence="2">The sequence shown here is derived from an EMBL/GenBank/DDBJ whole genome shotgun (WGS) entry which is preliminary data.</text>
</comment>
<dbReference type="InterPro" id="IPR012312">
    <property type="entry name" value="Hemerythrin-like"/>
</dbReference>
<dbReference type="Pfam" id="PF01814">
    <property type="entry name" value="Hemerythrin"/>
    <property type="match status" value="1"/>
</dbReference>
<dbReference type="RefSeq" id="WP_206943344.1">
    <property type="nucleotide sequence ID" value="NZ_JAFLNF010000008.1"/>
</dbReference>
<evidence type="ECO:0000259" key="1">
    <source>
        <dbReference type="Pfam" id="PF01814"/>
    </source>
</evidence>